<keyword evidence="10" id="KW-1185">Reference proteome</keyword>
<dbReference type="PANTHER" id="PTHR45700">
    <property type="entry name" value="UBIQUITIN-PROTEIN LIGASE E3C"/>
    <property type="match status" value="1"/>
</dbReference>
<dbReference type="FunFam" id="3.30.2410.10:FF:000017">
    <property type="entry name" value="E3 ubiquitin-protein ligase UPL7"/>
    <property type="match status" value="1"/>
</dbReference>
<dbReference type="Gene3D" id="3.30.2160.10">
    <property type="entry name" value="Hect, E3 ligase catalytic domain"/>
    <property type="match status" value="1"/>
</dbReference>
<organism evidence="9 10">
    <name type="scientific">Exophiala aquamarina CBS 119918</name>
    <dbReference type="NCBI Taxonomy" id="1182545"/>
    <lineage>
        <taxon>Eukaryota</taxon>
        <taxon>Fungi</taxon>
        <taxon>Dikarya</taxon>
        <taxon>Ascomycota</taxon>
        <taxon>Pezizomycotina</taxon>
        <taxon>Eurotiomycetes</taxon>
        <taxon>Chaetothyriomycetidae</taxon>
        <taxon>Chaetothyriales</taxon>
        <taxon>Herpotrichiellaceae</taxon>
        <taxon>Exophiala</taxon>
    </lineage>
</organism>
<keyword evidence="5 6" id="KW-0833">Ubl conjugation pathway</keyword>
<dbReference type="HOGENOM" id="CLU_002173_2_4_1"/>
<gene>
    <name evidence="9" type="ORF">A1O9_05624</name>
</gene>
<feature type="region of interest" description="Disordered" evidence="7">
    <location>
        <begin position="690"/>
        <end position="713"/>
    </location>
</feature>
<feature type="compositionally biased region" description="Basic and acidic residues" evidence="7">
    <location>
        <begin position="50"/>
        <end position="62"/>
    </location>
</feature>
<comment type="catalytic activity">
    <reaction evidence="1">
        <text>S-ubiquitinyl-[E2 ubiquitin-conjugating enzyme]-L-cysteine + [acceptor protein]-L-lysine = [E2 ubiquitin-conjugating enzyme]-L-cysteine + N(6)-ubiquitinyl-[acceptor protein]-L-lysine.</text>
        <dbReference type="EC" id="2.3.2.26"/>
    </reaction>
</comment>
<dbReference type="Pfam" id="PF00632">
    <property type="entry name" value="HECT"/>
    <property type="match status" value="1"/>
</dbReference>
<dbReference type="GO" id="GO:0006511">
    <property type="term" value="P:ubiquitin-dependent protein catabolic process"/>
    <property type="evidence" value="ECO:0007669"/>
    <property type="project" value="TreeGrafter"/>
</dbReference>
<keyword evidence="4" id="KW-0808">Transferase</keyword>
<protein>
    <recommendedName>
        <fullName evidence="3">HECT-type E3 ubiquitin transferase</fullName>
        <ecNumber evidence="3">2.3.2.26</ecNumber>
    </recommendedName>
</protein>
<dbReference type="PROSITE" id="PS50237">
    <property type="entry name" value="HECT"/>
    <property type="match status" value="1"/>
</dbReference>
<evidence type="ECO:0000256" key="7">
    <source>
        <dbReference type="SAM" id="MobiDB-lite"/>
    </source>
</evidence>
<reference evidence="9 10" key="1">
    <citation type="submission" date="2013-03" db="EMBL/GenBank/DDBJ databases">
        <title>The Genome Sequence of Exophiala aquamarina CBS 119918.</title>
        <authorList>
            <consortium name="The Broad Institute Genomics Platform"/>
            <person name="Cuomo C."/>
            <person name="de Hoog S."/>
            <person name="Gorbushina A."/>
            <person name="Walker B."/>
            <person name="Young S.K."/>
            <person name="Zeng Q."/>
            <person name="Gargeya S."/>
            <person name="Fitzgerald M."/>
            <person name="Haas B."/>
            <person name="Abouelleil A."/>
            <person name="Allen A.W."/>
            <person name="Alvarado L."/>
            <person name="Arachchi H.M."/>
            <person name="Berlin A.M."/>
            <person name="Chapman S.B."/>
            <person name="Gainer-Dewar J."/>
            <person name="Goldberg J."/>
            <person name="Griggs A."/>
            <person name="Gujja S."/>
            <person name="Hansen M."/>
            <person name="Howarth C."/>
            <person name="Imamovic A."/>
            <person name="Ireland A."/>
            <person name="Larimer J."/>
            <person name="McCowan C."/>
            <person name="Murphy C."/>
            <person name="Pearson M."/>
            <person name="Poon T.W."/>
            <person name="Priest M."/>
            <person name="Roberts A."/>
            <person name="Saif S."/>
            <person name="Shea T."/>
            <person name="Sisk P."/>
            <person name="Sykes S."/>
            <person name="Wortman J."/>
            <person name="Nusbaum C."/>
            <person name="Birren B."/>
        </authorList>
    </citation>
    <scope>NUCLEOTIDE SEQUENCE [LARGE SCALE GENOMIC DNA]</scope>
    <source>
        <strain evidence="9 10">CBS 119918</strain>
    </source>
</reference>
<dbReference type="CDD" id="cd00078">
    <property type="entry name" value="HECTc"/>
    <property type="match status" value="1"/>
</dbReference>
<dbReference type="PANTHER" id="PTHR45700:SF2">
    <property type="entry name" value="UBIQUITIN-PROTEIN LIGASE E3C"/>
    <property type="match status" value="1"/>
</dbReference>
<dbReference type="EC" id="2.3.2.26" evidence="3"/>
<dbReference type="RefSeq" id="XP_013260296.1">
    <property type="nucleotide sequence ID" value="XM_013404842.1"/>
</dbReference>
<feature type="compositionally biased region" description="Acidic residues" evidence="7">
    <location>
        <begin position="695"/>
        <end position="712"/>
    </location>
</feature>
<evidence type="ECO:0000313" key="9">
    <source>
        <dbReference type="EMBL" id="KEF57706.1"/>
    </source>
</evidence>
<dbReference type="STRING" id="1182545.A0A072PCZ3"/>
<dbReference type="SMART" id="SM00119">
    <property type="entry name" value="HECTc"/>
    <property type="match status" value="1"/>
</dbReference>
<comment type="pathway">
    <text evidence="2">Protein modification; protein ubiquitination.</text>
</comment>
<feature type="compositionally biased region" description="Polar residues" evidence="7">
    <location>
        <begin position="1"/>
        <end position="17"/>
    </location>
</feature>
<feature type="active site" description="Glycyl thioester intermediate" evidence="6">
    <location>
        <position position="1208"/>
    </location>
</feature>
<dbReference type="InterPro" id="IPR000569">
    <property type="entry name" value="HECT_dom"/>
</dbReference>
<name>A0A072PCZ3_9EURO</name>
<dbReference type="EMBL" id="AMGV01000004">
    <property type="protein sequence ID" value="KEF57706.1"/>
    <property type="molecule type" value="Genomic_DNA"/>
</dbReference>
<dbReference type="GO" id="GO:0000209">
    <property type="term" value="P:protein polyubiquitination"/>
    <property type="evidence" value="ECO:0007669"/>
    <property type="project" value="InterPro"/>
</dbReference>
<dbReference type="SUPFAM" id="SSF56204">
    <property type="entry name" value="Hect, E3 ligase catalytic domain"/>
    <property type="match status" value="1"/>
</dbReference>
<feature type="region of interest" description="Disordered" evidence="7">
    <location>
        <begin position="1"/>
        <end position="66"/>
    </location>
</feature>
<dbReference type="PROSITE" id="PS50096">
    <property type="entry name" value="IQ"/>
    <property type="match status" value="1"/>
</dbReference>
<evidence type="ECO:0000256" key="1">
    <source>
        <dbReference type="ARBA" id="ARBA00000885"/>
    </source>
</evidence>
<accession>A0A072PCZ3</accession>
<evidence type="ECO:0000256" key="5">
    <source>
        <dbReference type="ARBA" id="ARBA00022786"/>
    </source>
</evidence>
<dbReference type="Gene3D" id="3.30.2410.10">
    <property type="entry name" value="Hect, E3 ligase catalytic domain"/>
    <property type="match status" value="1"/>
</dbReference>
<dbReference type="OrthoDB" id="8068875at2759"/>
<dbReference type="Gene3D" id="3.90.1750.10">
    <property type="entry name" value="Hect, E3 ligase catalytic domains"/>
    <property type="match status" value="1"/>
</dbReference>
<dbReference type="AlphaFoldDB" id="A0A072PCZ3"/>
<dbReference type="VEuPathDB" id="FungiDB:A1O9_05624"/>
<dbReference type="GeneID" id="25280549"/>
<dbReference type="Proteomes" id="UP000027920">
    <property type="component" value="Unassembled WGS sequence"/>
</dbReference>
<evidence type="ECO:0000256" key="4">
    <source>
        <dbReference type="ARBA" id="ARBA00022679"/>
    </source>
</evidence>
<comment type="caution">
    <text evidence="9">The sequence shown here is derived from an EMBL/GenBank/DDBJ whole genome shotgun (WGS) entry which is preliminary data.</text>
</comment>
<dbReference type="InterPro" id="IPR035983">
    <property type="entry name" value="Hect_E3_ubiquitin_ligase"/>
</dbReference>
<dbReference type="InterPro" id="IPR044611">
    <property type="entry name" value="E3A/B/C-like"/>
</dbReference>
<evidence type="ECO:0000313" key="10">
    <source>
        <dbReference type="Proteomes" id="UP000027920"/>
    </source>
</evidence>
<evidence type="ECO:0000256" key="3">
    <source>
        <dbReference type="ARBA" id="ARBA00012485"/>
    </source>
</evidence>
<dbReference type="CDD" id="cd23767">
    <property type="entry name" value="IQCD"/>
    <property type="match status" value="1"/>
</dbReference>
<evidence type="ECO:0000256" key="6">
    <source>
        <dbReference type="PROSITE-ProRule" id="PRU00104"/>
    </source>
</evidence>
<feature type="domain" description="HECT" evidence="8">
    <location>
        <begin position="859"/>
        <end position="1240"/>
    </location>
</feature>
<dbReference type="GO" id="GO:0061630">
    <property type="term" value="F:ubiquitin protein ligase activity"/>
    <property type="evidence" value="ECO:0007669"/>
    <property type="project" value="UniProtKB-EC"/>
</dbReference>
<evidence type="ECO:0000259" key="8">
    <source>
        <dbReference type="PROSITE" id="PS50237"/>
    </source>
</evidence>
<proteinExistence type="predicted"/>
<sequence>MHTSFTGSTRKSRQVNLSGRGPTNPWAALNKSASAKPSASHDAVAQAQADRLKRQQDREKQNATRRIQKVWRGHASRREIKATWRKAWDDNEQKRLGASHTLDYTTLIQSDGVVPAYQDVTQLSCQLCLLLRFQEFRGNSVRDAQDTPRLIYFGQALQQTILVSQDIDLDHSWRQRLARLGLVALRHLKVVAQHDSSASPTSYSASLITILSLICETVPEETAQQSEMYFDAVVFVLETTDSQSWHDLAFKLTKTLLTSPQRARLHAYIAFAKVVLSQAILAGDQGFLGSIATTVDLSSLSSALTFQVQTLREVQPKALSNNQLLWQLAYLIFINESQNQSRVVQRSYIEALSALLACCAPDVATRLDLADSPMFASEPPPTEPLPPFIREMLLKIPQQDNVRRTLDAMGDILNPGTNTPGSDFDIAKRLANYALALLNAYPSKAQNTRMLLHQGSFAFIGGANMSITQYFWATTRKTSIFKKIVQSHRLVLSLLREAAPETNQIGQAPLSHSEIAQWRDEWKLIILFFELYGFILRLMDDSEFFSLSKANTFGTSTNTPASVISKKGALPLEDVSLMSTFLKNLAFSLYWYAADLAETNENEEEADISALFGMQSQAQASTKTTEKMPQTLTGNGLSQSYLKGLVTGLLRQLHEIDSRQPFVPANHWLMTDQVNMTGFIPAVVAEEEKRHELAGDEEQEDEQDGLDADPADFDMSMGSGASEALLSAMFGIRQPHMPRSRGSRQADILERQRLQARRKRQIESIAPRLEILRNLPFFIPFETRVQIFREFIFRDQVRRRDGAVDPDTWRMSVAASSQGRAPDGRRRGFDILSRHHAEIHRESVFEDAYDAFYPLGEALKEPIQITFIDQFGAPEAGIDGGGVTKEFLMSVTSEAFDPDSSLSAFKENNQRYLFPNPLIYEETVRFLVRMGRSPNTEGYTRPMNEFLRRFQFLGRVVGKCLYEGILIDVTFAGFFLLKWALTGGSTVGSNETAYRPSINDVREYDEELYQGLLKLKNYPGDVESDFALDFTVTDTFNVLDVDGKQIPETITTELRPNGANIAVTNINRFDYINRIVRRKLLEQPKMVTDAFLSGLGQIIQPSWLAMFNQKELQKLVGGDSSELDIADLRKHTQYGGLYQIGDDGLEHPTVQLFWEALQEMDNEDRRKVLKFVTSTPRAPLLGFSHLNPRFSIRDSSEDQERLPSTSTCVNLLKLPRYGDIKTMKDKLLYAVNSGAGFDLS</sequence>
<evidence type="ECO:0000256" key="2">
    <source>
        <dbReference type="ARBA" id="ARBA00004906"/>
    </source>
</evidence>